<keyword evidence="1" id="KW-1133">Transmembrane helix</keyword>
<dbReference type="Proteomes" id="UP000094578">
    <property type="component" value="Unassembled WGS sequence"/>
</dbReference>
<comment type="caution">
    <text evidence="2">The sequence shown here is derived from an EMBL/GenBank/DDBJ whole genome shotgun (WGS) entry which is preliminary data.</text>
</comment>
<dbReference type="STRING" id="1886670.PTI45_04467"/>
<evidence type="ECO:0000313" key="3">
    <source>
        <dbReference type="Proteomes" id="UP000094578"/>
    </source>
</evidence>
<feature type="transmembrane region" description="Helical" evidence="1">
    <location>
        <begin position="6"/>
        <end position="25"/>
    </location>
</feature>
<proteinExistence type="predicted"/>
<reference evidence="2 3" key="1">
    <citation type="submission" date="2016-08" db="EMBL/GenBank/DDBJ databases">
        <title>Genome sequencing of Paenibacillus sp. TI45-13ar, isolated from Korean traditional nuruk.</title>
        <authorList>
            <person name="Kim S.-J."/>
        </authorList>
    </citation>
    <scope>NUCLEOTIDE SEQUENCE [LARGE SCALE GENOMIC DNA]</scope>
    <source>
        <strain evidence="2 3">TI45-13ar</strain>
    </source>
</reference>
<dbReference type="EMBL" id="MDER01000089">
    <property type="protein sequence ID" value="ODP26189.1"/>
    <property type="molecule type" value="Genomic_DNA"/>
</dbReference>
<protein>
    <submittedName>
        <fullName evidence="2">Uncharacterized protein</fullName>
    </submittedName>
</protein>
<dbReference type="AlphaFoldDB" id="A0A1E3KXB6"/>
<organism evidence="2 3">
    <name type="scientific">Paenibacillus nuruki</name>
    <dbReference type="NCBI Taxonomy" id="1886670"/>
    <lineage>
        <taxon>Bacteria</taxon>
        <taxon>Bacillati</taxon>
        <taxon>Bacillota</taxon>
        <taxon>Bacilli</taxon>
        <taxon>Bacillales</taxon>
        <taxon>Paenibacillaceae</taxon>
        <taxon>Paenibacillus</taxon>
    </lineage>
</organism>
<evidence type="ECO:0000256" key="1">
    <source>
        <dbReference type="SAM" id="Phobius"/>
    </source>
</evidence>
<evidence type="ECO:0000313" key="2">
    <source>
        <dbReference type="EMBL" id="ODP26189.1"/>
    </source>
</evidence>
<sequence length="52" mass="6022">MEDFILTNWILIIAIIIVGIVLFKIKRLISKLIGIGFMLFSIIRFLLFIKGL</sequence>
<keyword evidence="1" id="KW-0812">Transmembrane</keyword>
<gene>
    <name evidence="2" type="ORF">PTI45_04467</name>
</gene>
<keyword evidence="1" id="KW-0472">Membrane</keyword>
<keyword evidence="3" id="KW-1185">Reference proteome</keyword>
<feature type="transmembrane region" description="Helical" evidence="1">
    <location>
        <begin position="32"/>
        <end position="49"/>
    </location>
</feature>
<name>A0A1E3KXB6_9BACL</name>
<accession>A0A1E3KXB6</accession>